<reference evidence="3 4" key="1">
    <citation type="journal article" date="2021" name="Sci. Rep.">
        <title>Genome sequencing of the multicellular alga Astrephomene provides insights into convergent evolution of germ-soma differentiation.</title>
        <authorList>
            <person name="Yamashita S."/>
            <person name="Yamamoto K."/>
            <person name="Matsuzaki R."/>
            <person name="Suzuki S."/>
            <person name="Yamaguchi H."/>
            <person name="Hirooka S."/>
            <person name="Minakuchi Y."/>
            <person name="Miyagishima S."/>
            <person name="Kawachi M."/>
            <person name="Toyoda A."/>
            <person name="Nozaki H."/>
        </authorList>
    </citation>
    <scope>NUCLEOTIDE SEQUENCE [LARGE SCALE GENOMIC DNA]</scope>
    <source>
        <strain evidence="3 4">NIES-4017</strain>
    </source>
</reference>
<dbReference type="Gene3D" id="3.90.260.10">
    <property type="entry name" value="Transglutaminase-like"/>
    <property type="match status" value="1"/>
</dbReference>
<sequence>VREWRPAAAPRPLLRAAAARSMSAPAAVAGNKRRKGAQREEKGEGEDEGMAAAAAAGGPRPNRGEEEFERQLQMALLATGREAEAAAAAAAAGSSKAATLSVRPEVVVNCWAEVYCGSAERGRWVAVDVVNGYLDRPELIDSATFRPTPVCYVVAAERGRLRDVTPRYCASLLAARRNRDEGWWGQTVQRLEAGRHGRLAGVPEREREEGGKEVGGGGGGGANKAGGSGAVAVANGGGGAGVAATGGAGRAAPAAAAAGSGGAPPRIIDARLSHQRGEVQHPMGPHAAAAAAAVRGVTAAAAAPAGPAAAAAAGSGGGGGEQLRAARESAELRQRGAVQLAGLPTSVEGFKGHPAYVLKRHIGKYEALHPGTAPLGLHRGEPYYPRQQLSVLHTAERWRR</sequence>
<dbReference type="GO" id="GO:0006289">
    <property type="term" value="P:nucleotide-excision repair"/>
    <property type="evidence" value="ECO:0007669"/>
    <property type="project" value="InterPro"/>
</dbReference>
<dbReference type="SUPFAM" id="SSF54001">
    <property type="entry name" value="Cysteine proteinases"/>
    <property type="match status" value="1"/>
</dbReference>
<feature type="region of interest" description="Disordered" evidence="1">
    <location>
        <begin position="1"/>
        <end position="67"/>
    </location>
</feature>
<dbReference type="AlphaFoldDB" id="A0AAD3DDS7"/>
<dbReference type="GO" id="GO:0000111">
    <property type="term" value="C:nucleotide-excision repair factor 2 complex"/>
    <property type="evidence" value="ECO:0007669"/>
    <property type="project" value="TreeGrafter"/>
</dbReference>
<gene>
    <name evidence="3" type="ORF">Agub_g502</name>
</gene>
<dbReference type="GO" id="GO:0003684">
    <property type="term" value="F:damaged DNA binding"/>
    <property type="evidence" value="ECO:0007669"/>
    <property type="project" value="InterPro"/>
</dbReference>
<feature type="region of interest" description="Disordered" evidence="1">
    <location>
        <begin position="199"/>
        <end position="223"/>
    </location>
</feature>
<feature type="domain" description="Rad4 beta-hairpin" evidence="2">
    <location>
        <begin position="339"/>
        <end position="390"/>
    </location>
</feature>
<dbReference type="InterPro" id="IPR018326">
    <property type="entry name" value="Rad4_beta-hairpin_dom1"/>
</dbReference>
<proteinExistence type="predicted"/>
<evidence type="ECO:0000256" key="1">
    <source>
        <dbReference type="SAM" id="MobiDB-lite"/>
    </source>
</evidence>
<dbReference type="GO" id="GO:0006298">
    <property type="term" value="P:mismatch repair"/>
    <property type="evidence" value="ECO:0007669"/>
    <property type="project" value="TreeGrafter"/>
</dbReference>
<comment type="caution">
    <text evidence="3">The sequence shown here is derived from an EMBL/GenBank/DDBJ whole genome shotgun (WGS) entry which is preliminary data.</text>
</comment>
<accession>A0AAD3DDS7</accession>
<dbReference type="SMART" id="SM01030">
    <property type="entry name" value="BHD_1"/>
    <property type="match status" value="1"/>
</dbReference>
<dbReference type="PANTHER" id="PTHR12135:SF0">
    <property type="entry name" value="DNA REPAIR PROTEIN COMPLEMENTING XP-C CELLS"/>
    <property type="match status" value="1"/>
</dbReference>
<dbReference type="GO" id="GO:0003697">
    <property type="term" value="F:single-stranded DNA binding"/>
    <property type="evidence" value="ECO:0007669"/>
    <property type="project" value="TreeGrafter"/>
</dbReference>
<dbReference type="GO" id="GO:0005737">
    <property type="term" value="C:cytoplasm"/>
    <property type="evidence" value="ECO:0007669"/>
    <property type="project" value="TreeGrafter"/>
</dbReference>
<evidence type="ECO:0000313" key="4">
    <source>
        <dbReference type="Proteomes" id="UP001054857"/>
    </source>
</evidence>
<feature type="compositionally biased region" description="Basic and acidic residues" evidence="1">
    <location>
        <begin position="203"/>
        <end position="212"/>
    </location>
</feature>
<feature type="compositionally biased region" description="Gly residues" evidence="1">
    <location>
        <begin position="213"/>
        <end position="223"/>
    </location>
</feature>
<name>A0AAD3DDS7_9CHLO</name>
<feature type="region of interest" description="Disordered" evidence="1">
    <location>
        <begin position="309"/>
        <end position="328"/>
    </location>
</feature>
<dbReference type="InterPro" id="IPR004583">
    <property type="entry name" value="DNA_repair_Rad4"/>
</dbReference>
<feature type="non-terminal residue" evidence="3">
    <location>
        <position position="1"/>
    </location>
</feature>
<dbReference type="EMBL" id="BMAR01000001">
    <property type="protein sequence ID" value="GFR39971.1"/>
    <property type="molecule type" value="Genomic_DNA"/>
</dbReference>
<evidence type="ECO:0000259" key="2">
    <source>
        <dbReference type="SMART" id="SM01030"/>
    </source>
</evidence>
<dbReference type="GO" id="GO:0071942">
    <property type="term" value="C:XPC complex"/>
    <property type="evidence" value="ECO:0007669"/>
    <property type="project" value="TreeGrafter"/>
</dbReference>
<dbReference type="Pfam" id="PF03835">
    <property type="entry name" value="Rad4"/>
    <property type="match status" value="1"/>
</dbReference>
<dbReference type="Proteomes" id="UP001054857">
    <property type="component" value="Unassembled WGS sequence"/>
</dbReference>
<dbReference type="InterPro" id="IPR038765">
    <property type="entry name" value="Papain-like_cys_pep_sf"/>
</dbReference>
<dbReference type="Pfam" id="PF10403">
    <property type="entry name" value="BHD_1"/>
    <property type="match status" value="1"/>
</dbReference>
<protein>
    <recommendedName>
        <fullName evidence="2">Rad4 beta-hairpin domain-containing protein</fullName>
    </recommendedName>
</protein>
<evidence type="ECO:0000313" key="3">
    <source>
        <dbReference type="EMBL" id="GFR39971.1"/>
    </source>
</evidence>
<dbReference type="InterPro" id="IPR018325">
    <property type="entry name" value="Rad4/PNGase_transGLS-fold"/>
</dbReference>
<keyword evidence="4" id="KW-1185">Reference proteome</keyword>
<dbReference type="Gene3D" id="2.20.20.110">
    <property type="entry name" value="Rad4, beta-hairpin domain BHD1"/>
    <property type="match status" value="1"/>
</dbReference>
<organism evidence="3 4">
    <name type="scientific">Astrephomene gubernaculifera</name>
    <dbReference type="NCBI Taxonomy" id="47775"/>
    <lineage>
        <taxon>Eukaryota</taxon>
        <taxon>Viridiplantae</taxon>
        <taxon>Chlorophyta</taxon>
        <taxon>core chlorophytes</taxon>
        <taxon>Chlorophyceae</taxon>
        <taxon>CS clade</taxon>
        <taxon>Chlamydomonadales</taxon>
        <taxon>Astrephomenaceae</taxon>
        <taxon>Astrephomene</taxon>
    </lineage>
</organism>
<feature type="non-terminal residue" evidence="3">
    <location>
        <position position="400"/>
    </location>
</feature>
<dbReference type="PANTHER" id="PTHR12135">
    <property type="entry name" value="DNA REPAIR PROTEIN XP-C / RAD4"/>
    <property type="match status" value="1"/>
</dbReference>
<feature type="compositionally biased region" description="Low complexity" evidence="1">
    <location>
        <begin position="1"/>
        <end position="29"/>
    </location>
</feature>
<dbReference type="InterPro" id="IPR036985">
    <property type="entry name" value="Transglutaminase-like_sf"/>
</dbReference>